<accession>A0ACB7Z9I2</accession>
<dbReference type="EMBL" id="CM037162">
    <property type="protein sequence ID" value="KAH7862405.1"/>
    <property type="molecule type" value="Genomic_DNA"/>
</dbReference>
<gene>
    <name evidence="1" type="ORF">Vadar_004422</name>
</gene>
<protein>
    <submittedName>
        <fullName evidence="1">Uncharacterized protein</fullName>
    </submittedName>
</protein>
<proteinExistence type="predicted"/>
<comment type="caution">
    <text evidence="1">The sequence shown here is derived from an EMBL/GenBank/DDBJ whole genome shotgun (WGS) entry which is preliminary data.</text>
</comment>
<reference evidence="1 2" key="1">
    <citation type="journal article" date="2021" name="Hortic Res">
        <title>High-quality reference genome and annotation aids understanding of berry development for evergreen blueberry (Vaccinium darrowii).</title>
        <authorList>
            <person name="Yu J."/>
            <person name="Hulse-Kemp A.M."/>
            <person name="Babiker E."/>
            <person name="Staton M."/>
        </authorList>
    </citation>
    <scope>NUCLEOTIDE SEQUENCE [LARGE SCALE GENOMIC DNA]</scope>
    <source>
        <strain evidence="2">cv. NJ 8807/NJ 8810</strain>
        <tissue evidence="1">Young leaf</tissue>
    </source>
</reference>
<evidence type="ECO:0000313" key="1">
    <source>
        <dbReference type="EMBL" id="KAH7862405.1"/>
    </source>
</evidence>
<sequence>MEDSEALFSPQAHNKTRVLSQPGFGPEVYKPSLRSILREIEKFFECLVGLLVDYRSISGLETQKTIDDHWHLEGRVMVLKKIGKFFILTAETISDKEDLIHARPWNINSSLLLMRPWLVDTPLHRLDFNSVNMWVQIRGAPLEYITQAMASHLGTLIRHVTVVDRDTVS</sequence>
<dbReference type="Proteomes" id="UP000828048">
    <property type="component" value="Chromosome 12"/>
</dbReference>
<evidence type="ECO:0000313" key="2">
    <source>
        <dbReference type="Proteomes" id="UP000828048"/>
    </source>
</evidence>
<name>A0ACB7Z9I2_9ERIC</name>
<organism evidence="1 2">
    <name type="scientific">Vaccinium darrowii</name>
    <dbReference type="NCBI Taxonomy" id="229202"/>
    <lineage>
        <taxon>Eukaryota</taxon>
        <taxon>Viridiplantae</taxon>
        <taxon>Streptophyta</taxon>
        <taxon>Embryophyta</taxon>
        <taxon>Tracheophyta</taxon>
        <taxon>Spermatophyta</taxon>
        <taxon>Magnoliopsida</taxon>
        <taxon>eudicotyledons</taxon>
        <taxon>Gunneridae</taxon>
        <taxon>Pentapetalae</taxon>
        <taxon>asterids</taxon>
        <taxon>Ericales</taxon>
        <taxon>Ericaceae</taxon>
        <taxon>Vaccinioideae</taxon>
        <taxon>Vaccinieae</taxon>
        <taxon>Vaccinium</taxon>
    </lineage>
</organism>
<keyword evidence="2" id="KW-1185">Reference proteome</keyword>